<evidence type="ECO:0000313" key="3">
    <source>
        <dbReference type="Proteomes" id="UP000095705"/>
    </source>
</evidence>
<dbReference type="AlphaFoldDB" id="A0A1E5NXG0"/>
<keyword evidence="2" id="KW-0614">Plasmid</keyword>
<comment type="caution">
    <text evidence="2">The sequence shown here is derived from an EMBL/GenBank/DDBJ whole genome shotgun (WGS) entry which is preliminary data.</text>
</comment>
<proteinExistence type="predicted"/>
<dbReference type="Gene3D" id="3.40.50.150">
    <property type="entry name" value="Vaccinia Virus protein VP39"/>
    <property type="match status" value="1"/>
</dbReference>
<gene>
    <name evidence="2" type="ORF">BGK67_35360</name>
</gene>
<accession>A0A1E5NXG0</accession>
<dbReference type="EMBL" id="MEHK01000006">
    <property type="protein sequence ID" value="OEJ20915.1"/>
    <property type="molecule type" value="Genomic_DNA"/>
</dbReference>
<keyword evidence="1" id="KW-0175">Coiled coil</keyword>
<sequence>MAKLTKEQERLHREASRLVKLTRDLTEEERETVLDHWQESSTTSNSLDGAFFTPEDLALDLRLEVNGERVIDLCAGIGRLAWAVQDKWHRRFEGRPPREVVCVEKNPAYVEVGRKVVPEARWICADVFTLDPETLGRFDYAVANPPFGRVERSGNGPRYRGPNFEFHVIDIASTLARKGVFVVPQMSAPFRIAGVPSYEEQRSTVYERFHRETGFTLSSRVGIDTSAYEDGWRGVSPRTEVVFADFEDAEEGLLPVTVPRSVSTPRAAVPKPTAAAYEYVEAALF</sequence>
<feature type="coiled-coil region" evidence="1">
    <location>
        <begin position="1"/>
        <end position="31"/>
    </location>
</feature>
<dbReference type="PROSITE" id="PS00092">
    <property type="entry name" value="N6_MTASE"/>
    <property type="match status" value="1"/>
</dbReference>
<keyword evidence="3" id="KW-1185">Reference proteome</keyword>
<reference evidence="2 3" key="1">
    <citation type="submission" date="2016-08" db="EMBL/GenBank/DDBJ databases">
        <title>The complete genome of Streptomyces subrutilus 10-1-1.</title>
        <authorList>
            <person name="Chen X."/>
        </authorList>
    </citation>
    <scope>NUCLEOTIDE SEQUENCE [LARGE SCALE GENOMIC DNA]</scope>
    <source>
        <strain evidence="2 3">10-1-1</strain>
        <plasmid evidence="3">pacmp2</plasmid>
    </source>
</reference>
<evidence type="ECO:0000313" key="2">
    <source>
        <dbReference type="EMBL" id="OEJ20915.1"/>
    </source>
</evidence>
<evidence type="ECO:0008006" key="4">
    <source>
        <dbReference type="Google" id="ProtNLM"/>
    </source>
</evidence>
<name>A0A1E5NXG0_9ACTN</name>
<dbReference type="GO" id="GO:0008168">
    <property type="term" value="F:methyltransferase activity"/>
    <property type="evidence" value="ECO:0007669"/>
    <property type="project" value="InterPro"/>
</dbReference>
<dbReference type="CDD" id="cd02440">
    <property type="entry name" value="AdoMet_MTases"/>
    <property type="match status" value="1"/>
</dbReference>
<dbReference type="GO" id="GO:0032259">
    <property type="term" value="P:methylation"/>
    <property type="evidence" value="ECO:0007669"/>
    <property type="project" value="InterPro"/>
</dbReference>
<evidence type="ECO:0000256" key="1">
    <source>
        <dbReference type="SAM" id="Coils"/>
    </source>
</evidence>
<geneLocation type="plasmid" evidence="3">
    <name>pacmp2</name>
</geneLocation>
<organism evidence="2 3">
    <name type="scientific">Streptomyces subrutilus</name>
    <dbReference type="NCBI Taxonomy" id="36818"/>
    <lineage>
        <taxon>Bacteria</taxon>
        <taxon>Bacillati</taxon>
        <taxon>Actinomycetota</taxon>
        <taxon>Actinomycetes</taxon>
        <taxon>Kitasatosporales</taxon>
        <taxon>Streptomycetaceae</taxon>
        <taxon>Streptomyces</taxon>
    </lineage>
</organism>
<dbReference type="SUPFAM" id="SSF53335">
    <property type="entry name" value="S-adenosyl-L-methionine-dependent methyltransferases"/>
    <property type="match status" value="1"/>
</dbReference>
<dbReference type="GO" id="GO:0003676">
    <property type="term" value="F:nucleic acid binding"/>
    <property type="evidence" value="ECO:0007669"/>
    <property type="project" value="InterPro"/>
</dbReference>
<dbReference type="Proteomes" id="UP000095705">
    <property type="component" value="Plasmid pACMP2"/>
</dbReference>
<protein>
    <recommendedName>
        <fullName evidence="4">Methyltransferase</fullName>
    </recommendedName>
</protein>
<dbReference type="RefSeq" id="WP_069918064.1">
    <property type="nucleotide sequence ID" value="NZ_CM007204.1"/>
</dbReference>
<dbReference type="InterPro" id="IPR029063">
    <property type="entry name" value="SAM-dependent_MTases_sf"/>
</dbReference>
<dbReference type="OrthoDB" id="9814088at2"/>
<dbReference type="InterPro" id="IPR002052">
    <property type="entry name" value="DNA_methylase_N6_adenine_CS"/>
</dbReference>